<evidence type="ECO:0000313" key="14">
    <source>
        <dbReference type="EMBL" id="GFY60563.1"/>
    </source>
</evidence>
<accession>A0A8X6XUP5</accession>
<feature type="transmembrane region" description="Helical" evidence="12">
    <location>
        <begin position="366"/>
        <end position="391"/>
    </location>
</feature>
<keyword evidence="7 12" id="KW-0472">Membrane</keyword>
<evidence type="ECO:0000256" key="11">
    <source>
        <dbReference type="ARBA" id="ARBA00023303"/>
    </source>
</evidence>
<keyword evidence="15" id="KW-1185">Reference proteome</keyword>
<keyword evidence="4 12" id="KW-0812">Transmembrane</keyword>
<dbReference type="AlphaFoldDB" id="A0A8X6XUP5"/>
<keyword evidence="2" id="KW-0813">Transport</keyword>
<keyword evidence="5 12" id="KW-1133">Transmembrane helix</keyword>
<evidence type="ECO:0000259" key="13">
    <source>
        <dbReference type="SMART" id="SM00918"/>
    </source>
</evidence>
<feature type="domain" description="Ionotropic glutamate receptor L-glutamate and glycine-binding" evidence="13">
    <location>
        <begin position="13"/>
        <end position="77"/>
    </location>
</feature>
<dbReference type="Pfam" id="PF10613">
    <property type="entry name" value="Lig_chan-Glu_bd"/>
    <property type="match status" value="1"/>
</dbReference>
<evidence type="ECO:0000256" key="12">
    <source>
        <dbReference type="SAM" id="Phobius"/>
    </source>
</evidence>
<keyword evidence="11" id="KW-0407">Ion channel</keyword>
<gene>
    <name evidence="14" type="primary">AVEN_194878_1</name>
    <name evidence="14" type="ORF">TNIN_230041</name>
</gene>
<evidence type="ECO:0000256" key="7">
    <source>
        <dbReference type="ARBA" id="ARBA00023136"/>
    </source>
</evidence>
<protein>
    <recommendedName>
        <fullName evidence="13">Ionotropic glutamate receptor L-glutamate and glycine-binding domain-containing protein</fullName>
    </recommendedName>
</protein>
<evidence type="ECO:0000313" key="15">
    <source>
        <dbReference type="Proteomes" id="UP000886998"/>
    </source>
</evidence>
<dbReference type="EMBL" id="BMAV01013204">
    <property type="protein sequence ID" value="GFY60563.1"/>
    <property type="molecule type" value="Genomic_DNA"/>
</dbReference>
<sequence>MSFPKKLIIALYNYSQITEIYRGEDGAYKLGGVDGKLLDILSQTLKFQYELISAPDGEWGSLSPSGNWTGLIGLVSRGQADAAIGFLGTTQERLGVVDFSEPYAMDELSFATHLPGTVSRTYSYFYAFRWIIWVCIFAVWLILPFLFYIQTHKKYSYFDLLFQMCRFLLRQNMSKFAVERKYFFSLWLYFAFVISSCYMAMLFSIMTIQYKEIPIQDFKELFQAVSESRYRVMSPQSIAKHLLSFKEEYIVGLGDVLVENKWFTKLGHSLDEENFDGKTAVLGVRTMIGLRFGKPPYATKYVSDAILTSVDVGLAIRKDFCCKKALDSVITRIKRGGLYLKFLNDEMYKTWITTSKKSYMSTIKRVSLNNLCGALSILLLGFGLATVVLILEICFKRYLTVVFYTVYLV</sequence>
<keyword evidence="10" id="KW-1071">Ligand-gated ion channel</keyword>
<dbReference type="InterPro" id="IPR052192">
    <property type="entry name" value="Insect_Ionotropic_Sensory_Rcpt"/>
</dbReference>
<dbReference type="Gene3D" id="3.40.190.10">
    <property type="entry name" value="Periplasmic binding protein-like II"/>
    <property type="match status" value="1"/>
</dbReference>
<comment type="caution">
    <text evidence="14">The sequence shown here is derived from an EMBL/GenBank/DDBJ whole genome shotgun (WGS) entry which is preliminary data.</text>
</comment>
<keyword evidence="8" id="KW-0675">Receptor</keyword>
<dbReference type="SMART" id="SM00918">
    <property type="entry name" value="Lig_chan-Glu_bd"/>
    <property type="match status" value="1"/>
</dbReference>
<dbReference type="SUPFAM" id="SSF53850">
    <property type="entry name" value="Periplasmic binding protein-like II"/>
    <property type="match status" value="1"/>
</dbReference>
<evidence type="ECO:0000256" key="8">
    <source>
        <dbReference type="ARBA" id="ARBA00023170"/>
    </source>
</evidence>
<evidence type="ECO:0000256" key="4">
    <source>
        <dbReference type="ARBA" id="ARBA00022692"/>
    </source>
</evidence>
<evidence type="ECO:0000256" key="9">
    <source>
        <dbReference type="ARBA" id="ARBA00023180"/>
    </source>
</evidence>
<evidence type="ECO:0000256" key="3">
    <source>
        <dbReference type="ARBA" id="ARBA00022475"/>
    </source>
</evidence>
<evidence type="ECO:0000256" key="2">
    <source>
        <dbReference type="ARBA" id="ARBA00022448"/>
    </source>
</evidence>
<keyword evidence="3" id="KW-1003">Cell membrane</keyword>
<evidence type="ECO:0000256" key="1">
    <source>
        <dbReference type="ARBA" id="ARBA00004651"/>
    </source>
</evidence>
<keyword evidence="9" id="KW-0325">Glycoprotein</keyword>
<evidence type="ECO:0000256" key="6">
    <source>
        <dbReference type="ARBA" id="ARBA00023065"/>
    </source>
</evidence>
<name>A0A8X6XUP5_9ARAC</name>
<dbReference type="Proteomes" id="UP000886998">
    <property type="component" value="Unassembled WGS sequence"/>
</dbReference>
<organism evidence="14 15">
    <name type="scientific">Trichonephila inaurata madagascariensis</name>
    <dbReference type="NCBI Taxonomy" id="2747483"/>
    <lineage>
        <taxon>Eukaryota</taxon>
        <taxon>Metazoa</taxon>
        <taxon>Ecdysozoa</taxon>
        <taxon>Arthropoda</taxon>
        <taxon>Chelicerata</taxon>
        <taxon>Arachnida</taxon>
        <taxon>Araneae</taxon>
        <taxon>Araneomorphae</taxon>
        <taxon>Entelegynae</taxon>
        <taxon>Araneoidea</taxon>
        <taxon>Nephilidae</taxon>
        <taxon>Trichonephila</taxon>
        <taxon>Trichonephila inaurata</taxon>
    </lineage>
</organism>
<comment type="subcellular location">
    <subcellularLocation>
        <location evidence="1">Cell membrane</location>
        <topology evidence="1">Multi-pass membrane protein</topology>
    </subcellularLocation>
</comment>
<feature type="transmembrane region" description="Helical" evidence="12">
    <location>
        <begin position="182"/>
        <end position="203"/>
    </location>
</feature>
<evidence type="ECO:0000256" key="5">
    <source>
        <dbReference type="ARBA" id="ARBA00022989"/>
    </source>
</evidence>
<reference evidence="14" key="1">
    <citation type="submission" date="2020-08" db="EMBL/GenBank/DDBJ databases">
        <title>Multicomponent nature underlies the extraordinary mechanical properties of spider dragline silk.</title>
        <authorList>
            <person name="Kono N."/>
            <person name="Nakamura H."/>
            <person name="Mori M."/>
            <person name="Yoshida Y."/>
            <person name="Ohtoshi R."/>
            <person name="Malay A.D."/>
            <person name="Moran D.A.P."/>
            <person name="Tomita M."/>
            <person name="Numata K."/>
            <person name="Arakawa K."/>
        </authorList>
    </citation>
    <scope>NUCLEOTIDE SEQUENCE</scope>
</reference>
<dbReference type="PANTHER" id="PTHR42643">
    <property type="entry name" value="IONOTROPIC RECEPTOR 20A-RELATED"/>
    <property type="match status" value="1"/>
</dbReference>
<evidence type="ECO:0000256" key="10">
    <source>
        <dbReference type="ARBA" id="ARBA00023286"/>
    </source>
</evidence>
<proteinExistence type="predicted"/>
<dbReference type="GO" id="GO:0015276">
    <property type="term" value="F:ligand-gated monoatomic ion channel activity"/>
    <property type="evidence" value="ECO:0007669"/>
    <property type="project" value="InterPro"/>
</dbReference>
<keyword evidence="6" id="KW-0406">Ion transport</keyword>
<dbReference type="OrthoDB" id="6430600at2759"/>
<feature type="transmembrane region" description="Helical" evidence="12">
    <location>
        <begin position="130"/>
        <end position="149"/>
    </location>
</feature>
<dbReference type="InterPro" id="IPR019594">
    <property type="entry name" value="Glu/Gly-bd"/>
</dbReference>
<dbReference type="PANTHER" id="PTHR42643:SF24">
    <property type="entry name" value="IONOTROPIC RECEPTOR 60A"/>
    <property type="match status" value="1"/>
</dbReference>
<dbReference type="GO" id="GO:0005886">
    <property type="term" value="C:plasma membrane"/>
    <property type="evidence" value="ECO:0007669"/>
    <property type="project" value="UniProtKB-SubCell"/>
</dbReference>